<evidence type="ECO:0000256" key="3">
    <source>
        <dbReference type="ARBA" id="ARBA00022692"/>
    </source>
</evidence>
<sequence>MFFGEIPNLPMETWIIILGSVGLFAALTLFAIWDAFNREFPSNMEKVGWIQLSIFIPFFGCVAYFLLGRKRGKKLNEK</sequence>
<gene>
    <name evidence="8" type="ordered locus">Desal_2007</name>
</gene>
<dbReference type="RefSeq" id="WP_015851883.1">
    <property type="nucleotide sequence ID" value="NC_012881.1"/>
</dbReference>
<accession>C6BV92</accession>
<keyword evidence="2" id="KW-1003">Cell membrane</keyword>
<dbReference type="OrthoDB" id="5348497at2"/>
<dbReference type="EMBL" id="CP001649">
    <property type="protein sequence ID" value="ACS80067.1"/>
    <property type="molecule type" value="Genomic_DNA"/>
</dbReference>
<evidence type="ECO:0000256" key="6">
    <source>
        <dbReference type="SAM" id="Phobius"/>
    </source>
</evidence>
<evidence type="ECO:0000256" key="2">
    <source>
        <dbReference type="ARBA" id="ARBA00022475"/>
    </source>
</evidence>
<keyword evidence="9" id="KW-1185">Reference proteome</keyword>
<dbReference type="GO" id="GO:0005886">
    <property type="term" value="C:plasma membrane"/>
    <property type="evidence" value="ECO:0007669"/>
    <property type="project" value="UniProtKB-SubCell"/>
</dbReference>
<evidence type="ECO:0000256" key="1">
    <source>
        <dbReference type="ARBA" id="ARBA00004651"/>
    </source>
</evidence>
<evidence type="ECO:0000256" key="5">
    <source>
        <dbReference type="ARBA" id="ARBA00023136"/>
    </source>
</evidence>
<keyword evidence="5 6" id="KW-0472">Membrane</keyword>
<evidence type="ECO:0000259" key="7">
    <source>
        <dbReference type="Pfam" id="PF13396"/>
    </source>
</evidence>
<keyword evidence="4 6" id="KW-1133">Transmembrane helix</keyword>
<name>C6BV92_MARSD</name>
<protein>
    <recommendedName>
        <fullName evidence="7">Cardiolipin synthase N-terminal domain-containing protein</fullName>
    </recommendedName>
</protein>
<evidence type="ECO:0000313" key="8">
    <source>
        <dbReference type="EMBL" id="ACS80067.1"/>
    </source>
</evidence>
<dbReference type="STRING" id="526222.Desal_2007"/>
<reference evidence="8 9" key="1">
    <citation type="submission" date="2009-06" db="EMBL/GenBank/DDBJ databases">
        <title>Complete sequence of Desulfovibrio salexigens DSM 2638.</title>
        <authorList>
            <consortium name="US DOE Joint Genome Institute"/>
            <person name="Lucas S."/>
            <person name="Copeland A."/>
            <person name="Lapidus A."/>
            <person name="Glavina del Rio T."/>
            <person name="Tice H."/>
            <person name="Bruce D."/>
            <person name="Goodwin L."/>
            <person name="Pitluck S."/>
            <person name="Munk A.C."/>
            <person name="Brettin T."/>
            <person name="Detter J.C."/>
            <person name="Han C."/>
            <person name="Tapia R."/>
            <person name="Larimer F."/>
            <person name="Land M."/>
            <person name="Hauser L."/>
            <person name="Kyrpides N."/>
            <person name="Anderson I."/>
            <person name="Wall J.D."/>
            <person name="Arkin A.P."/>
            <person name="Dehal P."/>
            <person name="Chivian D."/>
            <person name="Giles B."/>
            <person name="Hazen T.C."/>
        </authorList>
    </citation>
    <scope>NUCLEOTIDE SEQUENCE [LARGE SCALE GENOMIC DNA]</scope>
    <source>
        <strain evidence="9">ATCC 14822 / DSM 2638 / NCIMB 8403 / VKM B-1763</strain>
    </source>
</reference>
<dbReference type="AlphaFoldDB" id="C6BV92"/>
<dbReference type="InterPro" id="IPR027379">
    <property type="entry name" value="CLS_N"/>
</dbReference>
<dbReference type="Proteomes" id="UP000002601">
    <property type="component" value="Chromosome"/>
</dbReference>
<comment type="subcellular location">
    <subcellularLocation>
        <location evidence="1">Cell membrane</location>
        <topology evidence="1">Multi-pass membrane protein</topology>
    </subcellularLocation>
</comment>
<feature type="domain" description="Cardiolipin synthase N-terminal" evidence="7">
    <location>
        <begin position="26"/>
        <end position="69"/>
    </location>
</feature>
<keyword evidence="3 6" id="KW-0812">Transmembrane</keyword>
<evidence type="ECO:0000256" key="4">
    <source>
        <dbReference type="ARBA" id="ARBA00022989"/>
    </source>
</evidence>
<dbReference type="HOGENOM" id="CLU_176001_7_0_7"/>
<dbReference type="Pfam" id="PF13396">
    <property type="entry name" value="PLDc_N"/>
    <property type="match status" value="1"/>
</dbReference>
<evidence type="ECO:0000313" key="9">
    <source>
        <dbReference type="Proteomes" id="UP000002601"/>
    </source>
</evidence>
<dbReference type="eggNOG" id="ENOG50317SX">
    <property type="taxonomic scope" value="Bacteria"/>
</dbReference>
<feature type="transmembrane region" description="Helical" evidence="6">
    <location>
        <begin position="12"/>
        <end position="36"/>
    </location>
</feature>
<organism evidence="8 9">
    <name type="scientific">Maridesulfovibrio salexigens (strain ATCC 14822 / DSM 2638 / NCIMB 8403 / VKM B-1763)</name>
    <name type="common">Desulfovibrio salexigens</name>
    <dbReference type="NCBI Taxonomy" id="526222"/>
    <lineage>
        <taxon>Bacteria</taxon>
        <taxon>Pseudomonadati</taxon>
        <taxon>Thermodesulfobacteriota</taxon>
        <taxon>Desulfovibrionia</taxon>
        <taxon>Desulfovibrionales</taxon>
        <taxon>Desulfovibrionaceae</taxon>
        <taxon>Maridesulfovibrio</taxon>
    </lineage>
</organism>
<proteinExistence type="predicted"/>
<dbReference type="KEGG" id="dsa:Desal_2007"/>
<feature type="transmembrane region" description="Helical" evidence="6">
    <location>
        <begin position="48"/>
        <end position="67"/>
    </location>
</feature>